<evidence type="ECO:0000256" key="4">
    <source>
        <dbReference type="ARBA" id="ARBA00022801"/>
    </source>
</evidence>
<dbReference type="PANTHER" id="PTHR10030">
    <property type="entry name" value="ALPHA-L-FUCOSIDASE"/>
    <property type="match status" value="1"/>
</dbReference>
<evidence type="ECO:0000313" key="8">
    <source>
        <dbReference type="Proteomes" id="UP000185728"/>
    </source>
</evidence>
<keyword evidence="8" id="KW-1185">Reference proteome</keyword>
<accession>A0ABY1L0P1</accession>
<name>A0ABY1L0P1_9FLAO</name>
<dbReference type="RefSeq" id="WP_217694817.1">
    <property type="nucleotide sequence ID" value="NZ_FTOB01000007.1"/>
</dbReference>
<dbReference type="Gene3D" id="3.20.20.80">
    <property type="entry name" value="Glycosidases"/>
    <property type="match status" value="1"/>
</dbReference>
<dbReference type="Proteomes" id="UP000185728">
    <property type="component" value="Unassembled WGS sequence"/>
</dbReference>
<dbReference type="InterPro" id="IPR057739">
    <property type="entry name" value="Glyco_hydro_29_N"/>
</dbReference>
<evidence type="ECO:0000256" key="3">
    <source>
        <dbReference type="ARBA" id="ARBA00022729"/>
    </source>
</evidence>
<keyword evidence="3" id="KW-0732">Signal</keyword>
<dbReference type="InterPro" id="IPR017853">
    <property type="entry name" value="GH"/>
</dbReference>
<dbReference type="EMBL" id="FTOB01000007">
    <property type="protein sequence ID" value="SIT02829.1"/>
    <property type="molecule type" value="Genomic_DNA"/>
</dbReference>
<dbReference type="SUPFAM" id="SSF49785">
    <property type="entry name" value="Galactose-binding domain-like"/>
    <property type="match status" value="1"/>
</dbReference>
<organism evidence="7 8">
    <name type="scientific">Zobellia uliginosa</name>
    <dbReference type="NCBI Taxonomy" id="143224"/>
    <lineage>
        <taxon>Bacteria</taxon>
        <taxon>Pseudomonadati</taxon>
        <taxon>Bacteroidota</taxon>
        <taxon>Flavobacteriia</taxon>
        <taxon>Flavobacteriales</taxon>
        <taxon>Flavobacteriaceae</taxon>
        <taxon>Zobellia</taxon>
    </lineage>
</organism>
<dbReference type="Gene3D" id="2.60.120.260">
    <property type="entry name" value="Galactose-binding domain-like"/>
    <property type="match status" value="1"/>
</dbReference>
<evidence type="ECO:0000313" key="7">
    <source>
        <dbReference type="EMBL" id="SIT02829.1"/>
    </source>
</evidence>
<reference evidence="7 8" key="1">
    <citation type="submission" date="2017-01" db="EMBL/GenBank/DDBJ databases">
        <authorList>
            <person name="Varghese N."/>
            <person name="Submissions S."/>
        </authorList>
    </citation>
    <scope>NUCLEOTIDE SEQUENCE [LARGE SCALE GENOMIC DNA]</scope>
    <source>
        <strain evidence="7 8">DSM 2061</strain>
    </source>
</reference>
<evidence type="ECO:0000259" key="6">
    <source>
        <dbReference type="Pfam" id="PF01120"/>
    </source>
</evidence>
<dbReference type="PANTHER" id="PTHR10030:SF37">
    <property type="entry name" value="ALPHA-L-FUCOSIDASE-RELATED"/>
    <property type="match status" value="1"/>
</dbReference>
<dbReference type="Pfam" id="PF22633">
    <property type="entry name" value="F5_F8_type_C_2"/>
    <property type="match status" value="1"/>
</dbReference>
<evidence type="ECO:0000256" key="1">
    <source>
        <dbReference type="ARBA" id="ARBA00007951"/>
    </source>
</evidence>
<feature type="domain" description="Glycoside hydrolase family 29 N-terminal" evidence="6">
    <location>
        <begin position="48"/>
        <end position="331"/>
    </location>
</feature>
<evidence type="ECO:0000256" key="2">
    <source>
        <dbReference type="ARBA" id="ARBA00012662"/>
    </source>
</evidence>
<dbReference type="InterPro" id="IPR000933">
    <property type="entry name" value="Glyco_hydro_29"/>
</dbReference>
<keyword evidence="5" id="KW-0326">Glycosidase</keyword>
<dbReference type="EC" id="3.2.1.51" evidence="2"/>
<sequence length="495" mass="56388">MFKTRTLVLMLSTSFLLFNCKEEEKVITKNVEVDTEETARPLAELQLDFLNTRYQAYFHYNMCTFKNLNSEEHFGRSTGTEPAGMWAPTGLDVAQWAQVCKDARMEGGWLTTKHHGGFCLWDSEYTDYDVASSGVKTDVVGEFVKTFRDAGLKVGLYYSILDYHHGVENGSTTREEIEFLKNQITELLTNYGPIDYINFDGWSSWPTTPNFDDVPYGEIYRLVKSLQPNCLIVNHTYESNLAHAEVPFADAAGRAYPYHPDYMRPTAASDLVQIDWWWDDNNNMRVTKSVAYILGQLDSYNSHNSVYILNISPNPAGRIDDDAIVRLKEAAEVWKKPEDLKKPGANWGFSYEVSENLAFLRPCSQSSTHTFIRDKRAYPRADIAVDGVTEGNGEMEQTSWTEVEDRPWWKVDLQAQHKINEIKLFDRTDEHTDELKNFTVSIWDADEKEVWKSEEVNAASKTHTIAVPDIVGSFVKVQLNGKGSLALAEVIVKGK</sequence>
<protein>
    <recommendedName>
        <fullName evidence="2">alpha-L-fucosidase</fullName>
        <ecNumber evidence="2">3.2.1.51</ecNumber>
    </recommendedName>
</protein>
<dbReference type="SUPFAM" id="SSF51445">
    <property type="entry name" value="(Trans)glycosidases"/>
    <property type="match status" value="1"/>
</dbReference>
<gene>
    <name evidence="7" type="ORF">SAMN05421766_10796</name>
</gene>
<dbReference type="InterPro" id="IPR008979">
    <property type="entry name" value="Galactose-bd-like_sf"/>
</dbReference>
<dbReference type="Pfam" id="PF01120">
    <property type="entry name" value="Alpha_L_fucos"/>
    <property type="match status" value="1"/>
</dbReference>
<comment type="similarity">
    <text evidence="1">Belongs to the glycosyl hydrolase 29 family.</text>
</comment>
<proteinExistence type="inferred from homology"/>
<dbReference type="SMART" id="SM00812">
    <property type="entry name" value="Alpha_L_fucos"/>
    <property type="match status" value="1"/>
</dbReference>
<evidence type="ECO:0000256" key="5">
    <source>
        <dbReference type="ARBA" id="ARBA00023295"/>
    </source>
</evidence>
<keyword evidence="4" id="KW-0378">Hydrolase</keyword>
<comment type="caution">
    <text evidence="7">The sequence shown here is derived from an EMBL/GenBank/DDBJ whole genome shotgun (WGS) entry which is preliminary data.</text>
</comment>